<feature type="region of interest" description="Disordered" evidence="1">
    <location>
        <begin position="35"/>
        <end position="132"/>
    </location>
</feature>
<feature type="compositionally biased region" description="Polar residues" evidence="1">
    <location>
        <begin position="122"/>
        <end position="132"/>
    </location>
</feature>
<proteinExistence type="predicted"/>
<organism evidence="2 3">
    <name type="scientific">Clohesyomyces aquaticus</name>
    <dbReference type="NCBI Taxonomy" id="1231657"/>
    <lineage>
        <taxon>Eukaryota</taxon>
        <taxon>Fungi</taxon>
        <taxon>Dikarya</taxon>
        <taxon>Ascomycota</taxon>
        <taxon>Pezizomycotina</taxon>
        <taxon>Dothideomycetes</taxon>
        <taxon>Pleosporomycetidae</taxon>
        <taxon>Pleosporales</taxon>
        <taxon>Lindgomycetaceae</taxon>
        <taxon>Clohesyomyces</taxon>
    </lineage>
</organism>
<evidence type="ECO:0000256" key="1">
    <source>
        <dbReference type="SAM" id="MobiDB-lite"/>
    </source>
</evidence>
<evidence type="ECO:0000313" key="3">
    <source>
        <dbReference type="Proteomes" id="UP000193144"/>
    </source>
</evidence>
<dbReference type="EMBL" id="MCFA01000079">
    <property type="protein sequence ID" value="ORY09969.1"/>
    <property type="molecule type" value="Genomic_DNA"/>
</dbReference>
<feature type="region of interest" description="Disordered" evidence="1">
    <location>
        <begin position="802"/>
        <end position="856"/>
    </location>
</feature>
<evidence type="ECO:0000313" key="2">
    <source>
        <dbReference type="EMBL" id="ORY09969.1"/>
    </source>
</evidence>
<comment type="caution">
    <text evidence="2">The sequence shown here is derived from an EMBL/GenBank/DDBJ whole genome shotgun (WGS) entry which is preliminary data.</text>
</comment>
<dbReference type="OrthoDB" id="439943at2759"/>
<name>A0A1Y1ZIF6_9PLEO</name>
<accession>A0A1Y1ZIF6</accession>
<keyword evidence="3" id="KW-1185">Reference proteome</keyword>
<sequence length="856" mass="94205">MADSSPASSQDLSYPPVRVNRSLARLDLDALIMRSNLRQPAEEPAGALEDSTYDMLVEDAYGTSDDEGHTESLASTEGNTPDDVSSLADTEDGFDDGDLIDASQQLPHPLAASATEPFDPRASTSQEDSMITSKADTQFGEASYIQIEEHAADGQESLDGCGIIRTFNQARGFEALKPYDCPDIRFTVRLGLSHRFLSISETYRVMYVGDFPDWAKDEITGQIGAALDVSSHSSRFSVVRVQEGASSNKTLLVNSPNVSLDVVHCTPLKIVEHAGKPHGILLALRDGKQLIFGPGRAPQLFGESSAFQVPDLVVLCHPALQPEPESESEIEQTTQMRFARETFQVHNIPCLDVGMVWPFRNCPKSFSFDNDSLRLCVEGRKASSYGYENLDTLPIDIYGFLQIEPSQLNRHLAYISGAQDDSYPVSFSANAKGTKMVQEQAKEAGTGWAIRNLLRPFEGEPRSANDSEWWQLLKTWGTLFALTAMVAAYMLALGRNQAVVPNISQQVVPPPSSPSVYMCPPSSILPKSNPPSPSVSSIPVVSSNKSTMRDITTIPAEETPLEPKRDSPASAKDTKVPGFQLQVSGDHQFILTPAGYLVRGKRRPQLQVQVVRDSQIIPIRMTEAKNGSYTIELERDYPLGTFNVSVVAKRKPLLYEDFQVTLGSSKSRISSLFDNVNSISKSLKHDVTVAQHNLKNLSSHISKNIQAGLIMVEDTATAAFGQTKQWKQQIQESTQSVAEHLQEASRAASHQLSVGARVTKDVSQIVRQNWEVHSARLRGLMGQFQGVHIPSLWETTRPIRTSSKLQKAHKNAQRLWQKAGEKGQKTPKSAKSGGKRKQSKVGKLRAKVQKAREKRK</sequence>
<feature type="compositionally biased region" description="Basic residues" evidence="1">
    <location>
        <begin position="833"/>
        <end position="856"/>
    </location>
</feature>
<gene>
    <name evidence="2" type="ORF">BCR34DRAFT_567563</name>
</gene>
<feature type="compositionally biased region" description="Acidic residues" evidence="1">
    <location>
        <begin position="89"/>
        <end position="99"/>
    </location>
</feature>
<dbReference type="Proteomes" id="UP000193144">
    <property type="component" value="Unassembled WGS sequence"/>
</dbReference>
<reference evidence="2 3" key="1">
    <citation type="submission" date="2016-07" db="EMBL/GenBank/DDBJ databases">
        <title>Pervasive Adenine N6-methylation of Active Genes in Fungi.</title>
        <authorList>
            <consortium name="DOE Joint Genome Institute"/>
            <person name="Mondo S.J."/>
            <person name="Dannebaum R.O."/>
            <person name="Kuo R.C."/>
            <person name="Labutti K."/>
            <person name="Haridas S."/>
            <person name="Kuo A."/>
            <person name="Salamov A."/>
            <person name="Ahrendt S.R."/>
            <person name="Lipzen A."/>
            <person name="Sullivan W."/>
            <person name="Andreopoulos W.B."/>
            <person name="Clum A."/>
            <person name="Lindquist E."/>
            <person name="Daum C."/>
            <person name="Ramamoorthy G.K."/>
            <person name="Gryganskyi A."/>
            <person name="Culley D."/>
            <person name="Magnuson J.K."/>
            <person name="James T.Y."/>
            <person name="O'Malley M.A."/>
            <person name="Stajich J.E."/>
            <person name="Spatafora J.W."/>
            <person name="Visel A."/>
            <person name="Grigoriev I.V."/>
        </authorList>
    </citation>
    <scope>NUCLEOTIDE SEQUENCE [LARGE SCALE GENOMIC DNA]</scope>
    <source>
        <strain evidence="2 3">CBS 115471</strain>
    </source>
</reference>
<dbReference type="STRING" id="1231657.A0A1Y1ZIF6"/>
<protein>
    <submittedName>
        <fullName evidence="2">Uncharacterized protein</fullName>
    </submittedName>
</protein>
<dbReference type="AlphaFoldDB" id="A0A1Y1ZIF6"/>
<feature type="compositionally biased region" description="Polar residues" evidence="1">
    <location>
        <begin position="72"/>
        <end position="83"/>
    </location>
</feature>